<dbReference type="AlphaFoldDB" id="A0ABD2ATU1"/>
<evidence type="ECO:0000313" key="1">
    <source>
        <dbReference type="EMBL" id="KAL2724032.1"/>
    </source>
</evidence>
<reference evidence="1 2" key="1">
    <citation type="journal article" date="2024" name="Ann. Entomol. Soc. Am.">
        <title>Genomic analyses of the southern and eastern yellowjacket wasps (Hymenoptera: Vespidae) reveal evolutionary signatures of social life.</title>
        <authorList>
            <person name="Catto M.A."/>
            <person name="Caine P.B."/>
            <person name="Orr S.E."/>
            <person name="Hunt B.G."/>
            <person name="Goodisman M.A.D."/>
        </authorList>
    </citation>
    <scope>NUCLEOTIDE SEQUENCE [LARGE SCALE GENOMIC DNA]</scope>
    <source>
        <strain evidence="1">233</strain>
        <tissue evidence="1">Head and thorax</tissue>
    </source>
</reference>
<dbReference type="EMBL" id="JAUDFV010000139">
    <property type="protein sequence ID" value="KAL2724032.1"/>
    <property type="molecule type" value="Genomic_DNA"/>
</dbReference>
<gene>
    <name evidence="1" type="ORF">V1478_008545</name>
</gene>
<protein>
    <submittedName>
        <fullName evidence="1">Uncharacterized protein</fullName>
    </submittedName>
</protein>
<accession>A0ABD2ATU1</accession>
<organism evidence="1 2">
    <name type="scientific">Vespula squamosa</name>
    <name type="common">Southern yellow jacket</name>
    <name type="synonym">Wasp</name>
    <dbReference type="NCBI Taxonomy" id="30214"/>
    <lineage>
        <taxon>Eukaryota</taxon>
        <taxon>Metazoa</taxon>
        <taxon>Ecdysozoa</taxon>
        <taxon>Arthropoda</taxon>
        <taxon>Hexapoda</taxon>
        <taxon>Insecta</taxon>
        <taxon>Pterygota</taxon>
        <taxon>Neoptera</taxon>
        <taxon>Endopterygota</taxon>
        <taxon>Hymenoptera</taxon>
        <taxon>Apocrita</taxon>
        <taxon>Aculeata</taxon>
        <taxon>Vespoidea</taxon>
        <taxon>Vespidae</taxon>
        <taxon>Vespinae</taxon>
        <taxon>Vespula</taxon>
    </lineage>
</organism>
<dbReference type="Proteomes" id="UP001607302">
    <property type="component" value="Unassembled WGS sequence"/>
</dbReference>
<evidence type="ECO:0000313" key="2">
    <source>
        <dbReference type="Proteomes" id="UP001607302"/>
    </source>
</evidence>
<name>A0ABD2ATU1_VESSQ</name>
<comment type="caution">
    <text evidence="1">The sequence shown here is derived from an EMBL/GenBank/DDBJ whole genome shotgun (WGS) entry which is preliminary data.</text>
</comment>
<sequence length="241" mass="28281">MHTSAFSFRYIQFDKIKENTFNLADFSFSALQSWNFQFSNIFRFIIFTRGRCSRWNTNGEKKGTVHNVNETSPPPSVPSSLFIVAISSSLHLILYVIVAAAPEHFPSASDNRSASIFCRDDDKRTEAERVKRNMRMRGRRVDDEIEVEEEEMEVEVEAEARGKSVKVLFPERMTRLVLCNRQYIESMQSIYNEHVRNILRKILKKDDKSHVLRLDKFRNFDVEIEIGRSEMKTEKKKNKSK</sequence>
<proteinExistence type="predicted"/>
<keyword evidence="2" id="KW-1185">Reference proteome</keyword>